<keyword evidence="2" id="KW-0651">Protein splicing</keyword>
<dbReference type="EMBL" id="LAZR01007970">
    <property type="protein sequence ID" value="KKM81752.1"/>
    <property type="molecule type" value="Genomic_DNA"/>
</dbReference>
<dbReference type="PRINTS" id="PR00379">
    <property type="entry name" value="INTEIN"/>
</dbReference>
<keyword evidence="1" id="KW-0068">Autocatalytic cleavage</keyword>
<dbReference type="SUPFAM" id="SSF55608">
    <property type="entry name" value="Homing endonucleases"/>
    <property type="match status" value="1"/>
</dbReference>
<dbReference type="PROSITE" id="PS50818">
    <property type="entry name" value="INTEIN_C_TER"/>
    <property type="match status" value="1"/>
</dbReference>
<dbReference type="InterPro" id="IPR030934">
    <property type="entry name" value="Intein_C"/>
</dbReference>
<dbReference type="SUPFAM" id="SSF51294">
    <property type="entry name" value="Hedgehog/intein (Hint) domain"/>
    <property type="match status" value="1"/>
</dbReference>
<organism evidence="5">
    <name type="scientific">marine sediment metagenome</name>
    <dbReference type="NCBI Taxonomy" id="412755"/>
    <lineage>
        <taxon>unclassified sequences</taxon>
        <taxon>metagenomes</taxon>
        <taxon>ecological metagenomes</taxon>
    </lineage>
</organism>
<protein>
    <recommendedName>
        <fullName evidence="4">DOD-type homing endonuclease domain-containing protein</fullName>
    </recommendedName>
</protein>
<dbReference type="Gene3D" id="3.30.420.280">
    <property type="match status" value="1"/>
</dbReference>
<dbReference type="AlphaFoldDB" id="A0A0F9NK96"/>
<dbReference type="GO" id="GO:0016539">
    <property type="term" value="P:intein-mediated protein splicing"/>
    <property type="evidence" value="ECO:0007669"/>
    <property type="project" value="InterPro"/>
</dbReference>
<evidence type="ECO:0000259" key="4">
    <source>
        <dbReference type="PROSITE" id="PS50819"/>
    </source>
</evidence>
<dbReference type="InterPro" id="IPR006142">
    <property type="entry name" value="INTEIN"/>
</dbReference>
<reference evidence="5" key="1">
    <citation type="journal article" date="2015" name="Nature">
        <title>Complex archaea that bridge the gap between prokaryotes and eukaryotes.</title>
        <authorList>
            <person name="Spang A."/>
            <person name="Saw J.H."/>
            <person name="Jorgensen S.L."/>
            <person name="Zaremba-Niedzwiedzka K."/>
            <person name="Martijn J."/>
            <person name="Lind A.E."/>
            <person name="van Eijk R."/>
            <person name="Schleper C."/>
            <person name="Guy L."/>
            <person name="Ettema T.J."/>
        </authorList>
    </citation>
    <scope>NUCLEOTIDE SEQUENCE</scope>
</reference>
<accession>A0A0F9NK96</accession>
<gene>
    <name evidence="5" type="ORF">LCGC14_1326630</name>
</gene>
<name>A0A0F9NK96_9ZZZZ</name>
<feature type="region of interest" description="Disordered" evidence="3">
    <location>
        <begin position="1"/>
        <end position="37"/>
    </location>
</feature>
<feature type="region of interest" description="Disordered" evidence="3">
    <location>
        <begin position="870"/>
        <end position="911"/>
    </location>
</feature>
<dbReference type="InterPro" id="IPR027434">
    <property type="entry name" value="Homing_endonucl"/>
</dbReference>
<dbReference type="CDD" id="cd00081">
    <property type="entry name" value="Hint"/>
    <property type="match status" value="1"/>
</dbReference>
<evidence type="ECO:0000256" key="3">
    <source>
        <dbReference type="SAM" id="MobiDB-lite"/>
    </source>
</evidence>
<dbReference type="PROSITE" id="PS50819">
    <property type="entry name" value="INTEIN_ENDONUCLEASE"/>
    <property type="match status" value="1"/>
</dbReference>
<dbReference type="Gene3D" id="3.10.28.10">
    <property type="entry name" value="Homing endonucleases"/>
    <property type="match status" value="1"/>
</dbReference>
<comment type="caution">
    <text evidence="5">The sequence shown here is derived from an EMBL/GenBank/DDBJ whole genome shotgun (WGS) entry which is preliminary data.</text>
</comment>
<evidence type="ECO:0000256" key="2">
    <source>
        <dbReference type="ARBA" id="ARBA00023000"/>
    </source>
</evidence>
<sequence>MQTLDLQKLTEGVATYDAAPRPERPPPPPETRKAARASRLQKVLRQLAKRKMEGLQLYCELPRAAPFHASRARIRLADGPNQGGKTLMAEVEVARAVTGTDPHNKYPKSDGVCLCVGYDEEHIGDPMWRKLARPGAFSLIPDEYTGIMRSVRLDANNPLKLDPYDEAYREKWCDAPPLLPPRCIRKIAWQDRGKDIPRHVTTTNNWKILFRSSKGDAVRGIQINLWQFDEEIKNQQFLPEALRGSMRFDGRGFWSATPQSGGVQLYELHLRAVSDDPDVEAFPLYIVENPFYTDAAKQAFYDSLSEEERQVRWFGNYAIVGQLVYRTYDPMVTHGCEPFEVPIDWCVYVIVDPGSQHCGTIFGAIDPDEKHAWVYDGFDLPGADGRLWAAEVEKRLHGRQVEAFIMDQQMGKCQSVGLEAGTTVAQKYFEGLQELDVQPRTEGPMNGFYQGSKDIDGREEAVRSLLAVRGSGPHSGSPKLQVMRGCLPILDRQMRLANRPASRPDKRAKLPEDVLVCFDEQTEVLTEHRSWRRFADLALTDRLATVDLAVDALVYQSPSRYIDYEYNGDLFAFTGKRLDAMVTPNHRMVVNPRGEDQVSVFCEAQNLYVQDRLKIHTQWLADSPEVVLVPRVYAARGGGEKELDPRLFAEFLGWYIAEGSCDKHPKCPGNGYRVNVAQTKLRTTMLLGALLSQLPWKWTKHDAGFSCSSKQLWSYLAPLGDCYSKRVPRWIMGADIETIRRFMIGAILGDGWIQHDSRHYSTASCGLADDIQEMFIKLGRSARVSVRPAKCWCIQGRSGLGRDHYVVNELIQPRAGLCNHDRHPKFGPVPYHGRVYCATVPNSTLIVRRNGRPLIAGNCLEYWAGHNPGYHRPDQEENRPAATVGERFEQKKSRQRRSAAPVRFGPGMQIG</sequence>
<feature type="domain" description="DOD-type homing endonuclease" evidence="4">
    <location>
        <begin position="651"/>
        <end position="780"/>
    </location>
</feature>
<dbReference type="GO" id="GO:0004519">
    <property type="term" value="F:endonuclease activity"/>
    <property type="evidence" value="ECO:0007669"/>
    <property type="project" value="InterPro"/>
</dbReference>
<proteinExistence type="predicted"/>
<evidence type="ECO:0000256" key="1">
    <source>
        <dbReference type="ARBA" id="ARBA00022813"/>
    </source>
</evidence>
<evidence type="ECO:0000313" key="5">
    <source>
        <dbReference type="EMBL" id="KKM81752.1"/>
    </source>
</evidence>
<dbReference type="InterPro" id="IPR036844">
    <property type="entry name" value="Hint_dom_sf"/>
</dbReference>
<dbReference type="InterPro" id="IPR004042">
    <property type="entry name" value="Intein_endonuc_central"/>
</dbReference>